<dbReference type="AlphaFoldDB" id="A0A175YBG5"/>
<reference evidence="1" key="1">
    <citation type="journal article" date="2016" name="Nat. Genet.">
        <title>A high-quality carrot genome assembly provides new insights into carotenoid accumulation and asterid genome evolution.</title>
        <authorList>
            <person name="Iorizzo M."/>
            <person name="Ellison S."/>
            <person name="Senalik D."/>
            <person name="Zeng P."/>
            <person name="Satapoomin P."/>
            <person name="Huang J."/>
            <person name="Bowman M."/>
            <person name="Iovene M."/>
            <person name="Sanseverino W."/>
            <person name="Cavagnaro P."/>
            <person name="Yildiz M."/>
            <person name="Macko-Podgorni A."/>
            <person name="Moranska E."/>
            <person name="Grzebelus E."/>
            <person name="Grzebelus D."/>
            <person name="Ashrafi H."/>
            <person name="Zheng Z."/>
            <person name="Cheng S."/>
            <person name="Spooner D."/>
            <person name="Van Deynze A."/>
            <person name="Simon P."/>
        </authorList>
    </citation>
    <scope>NUCLEOTIDE SEQUENCE</scope>
    <source>
        <tissue evidence="1">Leaf</tissue>
    </source>
</reference>
<organism evidence="1 2">
    <name type="scientific">Daucus carota subsp. sativus</name>
    <name type="common">Carrot</name>
    <dbReference type="NCBI Taxonomy" id="79200"/>
    <lineage>
        <taxon>Eukaryota</taxon>
        <taxon>Viridiplantae</taxon>
        <taxon>Streptophyta</taxon>
        <taxon>Embryophyta</taxon>
        <taxon>Tracheophyta</taxon>
        <taxon>Spermatophyta</taxon>
        <taxon>Magnoliopsida</taxon>
        <taxon>eudicotyledons</taxon>
        <taxon>Gunneridae</taxon>
        <taxon>Pentapetalae</taxon>
        <taxon>asterids</taxon>
        <taxon>campanulids</taxon>
        <taxon>Apiales</taxon>
        <taxon>Apiaceae</taxon>
        <taxon>Apioideae</taxon>
        <taxon>Scandiceae</taxon>
        <taxon>Daucinae</taxon>
        <taxon>Daucus</taxon>
        <taxon>Daucus sect. Daucus</taxon>
    </lineage>
</organism>
<protein>
    <submittedName>
        <fullName evidence="1">Uncharacterized protein</fullName>
    </submittedName>
</protein>
<dbReference type="SUPFAM" id="SSF50249">
    <property type="entry name" value="Nucleic acid-binding proteins"/>
    <property type="match status" value="1"/>
</dbReference>
<keyword evidence="2" id="KW-1185">Reference proteome</keyword>
<dbReference type="PANTHER" id="PTHR47165:SF4">
    <property type="entry name" value="OS03G0429900 PROTEIN"/>
    <property type="match status" value="1"/>
</dbReference>
<name>A0A175YBG5_DAUCS</name>
<reference evidence="1" key="2">
    <citation type="submission" date="2022-03" db="EMBL/GenBank/DDBJ databases">
        <title>Draft title - Genomic analysis of global carrot germplasm unveils the trajectory of domestication and the origin of high carotenoid orange carrot.</title>
        <authorList>
            <person name="Iorizzo M."/>
            <person name="Ellison S."/>
            <person name="Senalik D."/>
            <person name="Macko-Podgorni A."/>
            <person name="Grzebelus D."/>
            <person name="Bostan H."/>
            <person name="Rolling W."/>
            <person name="Curaba J."/>
            <person name="Simon P."/>
        </authorList>
    </citation>
    <scope>NUCLEOTIDE SEQUENCE</scope>
    <source>
        <tissue evidence="1">Leaf</tissue>
    </source>
</reference>
<gene>
    <name evidence="1" type="ORF">DCAR_0623325</name>
</gene>
<dbReference type="InterPro" id="IPR012340">
    <property type="entry name" value="NA-bd_OB-fold"/>
</dbReference>
<evidence type="ECO:0000313" key="1">
    <source>
        <dbReference type="EMBL" id="WOH03922.1"/>
    </source>
</evidence>
<dbReference type="Gramene" id="KZM80787">
    <property type="protein sequence ID" value="KZM80787"/>
    <property type="gene ID" value="DCAR_031653"/>
</dbReference>
<dbReference type="PANTHER" id="PTHR47165">
    <property type="entry name" value="OS03G0429900 PROTEIN"/>
    <property type="match status" value="1"/>
</dbReference>
<dbReference type="Gene3D" id="2.40.50.140">
    <property type="entry name" value="Nucleic acid-binding proteins"/>
    <property type="match status" value="1"/>
</dbReference>
<evidence type="ECO:0000313" key="2">
    <source>
        <dbReference type="Proteomes" id="UP000077755"/>
    </source>
</evidence>
<dbReference type="Proteomes" id="UP000077755">
    <property type="component" value="Chromosome 6"/>
</dbReference>
<proteinExistence type="predicted"/>
<sequence>MLHSNGYVAPERTLSTQTDSSTVSAMPIETISLKELSEKTSTEMLDTFFLCKVQVKVVEETNSWWFFSCIGCGEEAYTIEGKFKCTAKCQGNYPISEKRCRIVILAKDPTEAYNIVLLDRAAKSLLGKTATKLIAENSENNVVDLEENGNTPVNIPSSSRRIEHGAMHLDLKSPEWKL</sequence>
<accession>A0A175YBG5</accession>
<dbReference type="EMBL" id="CP093348">
    <property type="protein sequence ID" value="WOH03922.1"/>
    <property type="molecule type" value="Genomic_DNA"/>
</dbReference>